<evidence type="ECO:0000256" key="5">
    <source>
        <dbReference type="ARBA" id="ARBA00022832"/>
    </source>
</evidence>
<keyword evidence="4 12" id="KW-0444">Lipid biosynthesis</keyword>
<feature type="binding site" evidence="11">
    <location>
        <begin position="59"/>
        <end position="60"/>
    </location>
    <ligand>
        <name>NADP(+)</name>
        <dbReference type="ChEBI" id="CHEBI:58349"/>
    </ligand>
</feature>
<dbReference type="PANTHER" id="PTHR42879:SF2">
    <property type="entry name" value="3-OXOACYL-[ACYL-CARRIER-PROTEIN] REDUCTASE FABG"/>
    <property type="match status" value="1"/>
</dbReference>
<proteinExistence type="inferred from homology"/>
<dbReference type="Proteomes" id="UP000294289">
    <property type="component" value="Chromosome"/>
</dbReference>
<name>A0A803FU42_9GAMM</name>
<dbReference type="PRINTS" id="PR00081">
    <property type="entry name" value="GDHRDH"/>
</dbReference>
<dbReference type="PROSITE" id="PS00061">
    <property type="entry name" value="ADH_SHORT"/>
    <property type="match status" value="1"/>
</dbReference>
<keyword evidence="8 12" id="KW-0443">Lipid metabolism</keyword>
<reference evidence="14 15" key="1">
    <citation type="submission" date="2019-02" db="EMBL/GenBank/DDBJ databases">
        <authorList>
            <person name="Manzano-Marin A."/>
            <person name="Manzano-Marin A."/>
        </authorList>
    </citation>
    <scope>NUCLEOTIDE SEQUENCE [LARGE SCALE GENOMIC DNA]</scope>
    <source>
        <strain evidence="14 15">ErCipiceae</strain>
    </source>
</reference>
<comment type="function">
    <text evidence="1 12">Catalyzes the NADPH-dependent reduction of beta-ketoacyl-ACP substrates to beta-hydroxyacyl-ACP products, the first reductive step in the elongation cycle of fatty acid biosynthesis.</text>
</comment>
<comment type="subunit">
    <text evidence="12">Homotetramer.</text>
</comment>
<dbReference type="Pfam" id="PF13561">
    <property type="entry name" value="adh_short_C2"/>
    <property type="match status" value="1"/>
</dbReference>
<dbReference type="CDD" id="cd05333">
    <property type="entry name" value="BKR_SDR_c"/>
    <property type="match status" value="1"/>
</dbReference>
<keyword evidence="6 11" id="KW-0521">NADP</keyword>
<feature type="binding site" evidence="11">
    <location>
        <position position="86"/>
    </location>
    <ligand>
        <name>NADP(+)</name>
        <dbReference type="ChEBI" id="CHEBI:58349"/>
    </ligand>
</feature>
<dbReference type="NCBIfam" id="NF004197">
    <property type="entry name" value="PRK05653.1-1"/>
    <property type="match status" value="1"/>
</dbReference>
<dbReference type="UniPathway" id="UPA00094"/>
<dbReference type="InterPro" id="IPR020904">
    <property type="entry name" value="Sc_DH/Rdtase_CS"/>
</dbReference>
<evidence type="ECO:0000256" key="12">
    <source>
        <dbReference type="RuleBase" id="RU366074"/>
    </source>
</evidence>
<feature type="binding site" evidence="11">
    <location>
        <begin position="12"/>
        <end position="15"/>
    </location>
    <ligand>
        <name>NADP(+)</name>
        <dbReference type="ChEBI" id="CHEBI:58349"/>
    </ligand>
</feature>
<sequence>MNFEGKIAIVTGASRGIGRAITEDLVIHGAKVLGTATTQSGADIISQYLGCHGKGFILNVNNIVSIETALEKIHNDFGEIDILVNNAGITRDKLLIRMKDTEWNEVINTNLTSIFRLSKSVLRTMMKKRNGRIITIGSVIGNTGNIGQSNYAATKAGLIGFTKSLAREIASRGITVNVVAPGFIETDMTVTLSNKQREEIMRKIPIGRLGHVKDIAKAVTFLASEEASYITGETLNVNGGMLMI</sequence>
<dbReference type="NCBIfam" id="NF009466">
    <property type="entry name" value="PRK12826.1-2"/>
    <property type="match status" value="1"/>
</dbReference>
<feature type="active site" description="Proton acceptor" evidence="10">
    <location>
        <position position="151"/>
    </location>
</feature>
<feature type="binding site" evidence="11">
    <location>
        <position position="37"/>
    </location>
    <ligand>
        <name>NADP(+)</name>
        <dbReference type="ChEBI" id="CHEBI:58349"/>
    </ligand>
</feature>
<evidence type="ECO:0000256" key="11">
    <source>
        <dbReference type="PIRSR" id="PIRSR611284-2"/>
    </source>
</evidence>
<dbReference type="Gene3D" id="3.40.50.720">
    <property type="entry name" value="NAD(P)-binding Rossmann-like Domain"/>
    <property type="match status" value="1"/>
</dbReference>
<feature type="binding site" evidence="11">
    <location>
        <position position="184"/>
    </location>
    <ligand>
        <name>NADP(+)</name>
        <dbReference type="ChEBI" id="CHEBI:58349"/>
    </ligand>
</feature>
<dbReference type="OrthoDB" id="9804774at2"/>
<evidence type="ECO:0000256" key="10">
    <source>
        <dbReference type="PIRSR" id="PIRSR611284-1"/>
    </source>
</evidence>
<dbReference type="EMBL" id="LR217737">
    <property type="protein sequence ID" value="VFP88542.1"/>
    <property type="molecule type" value="Genomic_DNA"/>
</dbReference>
<evidence type="ECO:0000256" key="3">
    <source>
        <dbReference type="ARBA" id="ARBA00006484"/>
    </source>
</evidence>
<keyword evidence="5 12" id="KW-0276">Fatty acid metabolism</keyword>
<evidence type="ECO:0000256" key="2">
    <source>
        <dbReference type="ARBA" id="ARBA00005194"/>
    </source>
</evidence>
<dbReference type="AlphaFoldDB" id="A0A803FU42"/>
<dbReference type="InterPro" id="IPR057326">
    <property type="entry name" value="KR_dom"/>
</dbReference>
<keyword evidence="7 12" id="KW-0560">Oxidoreductase</keyword>
<dbReference type="GO" id="GO:0004316">
    <property type="term" value="F:3-oxoacyl-[acyl-carrier-protein] reductase (NADPH) activity"/>
    <property type="evidence" value="ECO:0007669"/>
    <property type="project" value="UniProtKB-UniRule"/>
</dbReference>
<evidence type="ECO:0000313" key="15">
    <source>
        <dbReference type="Proteomes" id="UP000294289"/>
    </source>
</evidence>
<dbReference type="GO" id="GO:0030497">
    <property type="term" value="P:fatty acid elongation"/>
    <property type="evidence" value="ECO:0007669"/>
    <property type="project" value="UniProtKB-ARBA"/>
</dbReference>
<comment type="catalytic activity">
    <reaction evidence="12">
        <text>a (3R)-hydroxyacyl-[ACP] + NADP(+) = a 3-oxoacyl-[ACP] + NADPH + H(+)</text>
        <dbReference type="Rhea" id="RHEA:17397"/>
        <dbReference type="Rhea" id="RHEA-COMP:9916"/>
        <dbReference type="Rhea" id="RHEA-COMP:9945"/>
        <dbReference type="ChEBI" id="CHEBI:15378"/>
        <dbReference type="ChEBI" id="CHEBI:57783"/>
        <dbReference type="ChEBI" id="CHEBI:58349"/>
        <dbReference type="ChEBI" id="CHEBI:78776"/>
        <dbReference type="ChEBI" id="CHEBI:78827"/>
        <dbReference type="EC" id="1.1.1.100"/>
    </reaction>
</comment>
<evidence type="ECO:0000313" key="14">
    <source>
        <dbReference type="EMBL" id="VFP88542.1"/>
    </source>
</evidence>
<protein>
    <recommendedName>
        <fullName evidence="12">3-oxoacyl-[acyl-carrier-protein] reductase</fullName>
        <ecNumber evidence="12">1.1.1.100</ecNumber>
    </recommendedName>
</protein>
<dbReference type="FunFam" id="3.40.50.720:FF:000037">
    <property type="entry name" value="3-oxoacyl-[acyl-carrier-protein] reductase FabG"/>
    <property type="match status" value="1"/>
</dbReference>
<evidence type="ECO:0000256" key="8">
    <source>
        <dbReference type="ARBA" id="ARBA00023098"/>
    </source>
</evidence>
<dbReference type="InterPro" id="IPR011284">
    <property type="entry name" value="3oxo_ACP_reduc"/>
</dbReference>
<dbReference type="SMART" id="SM00822">
    <property type="entry name" value="PKS_KR"/>
    <property type="match status" value="1"/>
</dbReference>
<dbReference type="EC" id="1.1.1.100" evidence="12"/>
<dbReference type="InterPro" id="IPR036291">
    <property type="entry name" value="NAD(P)-bd_dom_sf"/>
</dbReference>
<evidence type="ECO:0000256" key="4">
    <source>
        <dbReference type="ARBA" id="ARBA00022516"/>
    </source>
</evidence>
<dbReference type="InterPro" id="IPR050259">
    <property type="entry name" value="SDR"/>
</dbReference>
<keyword evidence="9 12" id="KW-0275">Fatty acid biosynthesis</keyword>
<dbReference type="PRINTS" id="PR00080">
    <property type="entry name" value="SDRFAMILY"/>
</dbReference>
<comment type="pathway">
    <text evidence="2 12">Lipid metabolism; fatty acid biosynthesis.</text>
</comment>
<gene>
    <name evidence="14" type="primary">fabG</name>
    <name evidence="14" type="ORF">ERCIPICE3303_504</name>
</gene>
<evidence type="ECO:0000256" key="1">
    <source>
        <dbReference type="ARBA" id="ARBA00002607"/>
    </source>
</evidence>
<evidence type="ECO:0000256" key="6">
    <source>
        <dbReference type="ARBA" id="ARBA00022857"/>
    </source>
</evidence>
<dbReference type="PANTHER" id="PTHR42879">
    <property type="entry name" value="3-OXOACYL-(ACYL-CARRIER-PROTEIN) REDUCTASE"/>
    <property type="match status" value="1"/>
</dbReference>
<dbReference type="NCBIfam" id="TIGR01830">
    <property type="entry name" value="3oxo_ACP_reduc"/>
    <property type="match status" value="1"/>
</dbReference>
<dbReference type="InterPro" id="IPR002347">
    <property type="entry name" value="SDR_fam"/>
</dbReference>
<feature type="domain" description="Ketoreductase" evidence="13">
    <location>
        <begin position="6"/>
        <end position="187"/>
    </location>
</feature>
<accession>A0A803FU42</accession>
<comment type="similarity">
    <text evidence="3 12">Belongs to the short-chain dehydrogenases/reductases (SDR) family.</text>
</comment>
<feature type="binding site" evidence="11">
    <location>
        <begin position="151"/>
        <end position="155"/>
    </location>
    <ligand>
        <name>NADP(+)</name>
        <dbReference type="ChEBI" id="CHEBI:58349"/>
    </ligand>
</feature>
<evidence type="ECO:0000256" key="9">
    <source>
        <dbReference type="ARBA" id="ARBA00023160"/>
    </source>
</evidence>
<evidence type="ECO:0000259" key="13">
    <source>
        <dbReference type="SMART" id="SM00822"/>
    </source>
</evidence>
<evidence type="ECO:0000256" key="7">
    <source>
        <dbReference type="ARBA" id="ARBA00023002"/>
    </source>
</evidence>
<dbReference type="RefSeq" id="WP_157991136.1">
    <property type="nucleotide sequence ID" value="NZ_LR217737.1"/>
</dbReference>
<dbReference type="GO" id="GO:0051287">
    <property type="term" value="F:NAD binding"/>
    <property type="evidence" value="ECO:0007669"/>
    <property type="project" value="UniProtKB-UniRule"/>
</dbReference>
<organism evidence="14 15">
    <name type="scientific">Candidatus Erwinia haradaeae</name>
    <dbReference type="NCBI Taxonomy" id="1922217"/>
    <lineage>
        <taxon>Bacteria</taxon>
        <taxon>Pseudomonadati</taxon>
        <taxon>Pseudomonadota</taxon>
        <taxon>Gammaproteobacteria</taxon>
        <taxon>Enterobacterales</taxon>
        <taxon>Erwiniaceae</taxon>
        <taxon>Erwinia</taxon>
    </lineage>
</organism>
<dbReference type="SUPFAM" id="SSF51735">
    <property type="entry name" value="NAD(P)-binding Rossmann-fold domains"/>
    <property type="match status" value="1"/>
</dbReference>